<accession>A0A099YYW4</accession>
<dbReference type="GO" id="GO:0031012">
    <property type="term" value="C:extracellular matrix"/>
    <property type="evidence" value="ECO:0007669"/>
    <property type="project" value="TreeGrafter"/>
</dbReference>
<protein>
    <submittedName>
        <fullName evidence="1">Uncharacterized protein</fullName>
    </submittedName>
</protein>
<sequence>IATLNFQRSNFDHFRELLGGIPWARVLEGKGVQERWLLFKHHFLQAQNRCIPIRKKSRKGDRRPAWIGKEFLGKLNETKSTYVMWKKDQATWEEYRNIVRKCRDATRKAKARLESELARDVRDNKKGFYKYSSSKRKTRENVGLLLNGVGDLVAEDTEKAELLNAFFASVLT</sequence>
<keyword evidence="2" id="KW-1185">Reference proteome</keyword>
<gene>
    <name evidence="1" type="ORF">N309_09201</name>
</gene>
<dbReference type="Proteomes" id="UP000053641">
    <property type="component" value="Unassembled WGS sequence"/>
</dbReference>
<reference evidence="1 2" key="1">
    <citation type="submission" date="2014-06" db="EMBL/GenBank/DDBJ databases">
        <title>Genome evolution of avian class.</title>
        <authorList>
            <person name="Zhang G."/>
            <person name="Li C."/>
        </authorList>
    </citation>
    <scope>NUCLEOTIDE SEQUENCE [LARGE SCALE GENOMIC DNA]</scope>
    <source>
        <strain evidence="1">BGI_N309</strain>
    </source>
</reference>
<dbReference type="GO" id="GO:0061343">
    <property type="term" value="P:cell adhesion involved in heart morphogenesis"/>
    <property type="evidence" value="ECO:0007669"/>
    <property type="project" value="TreeGrafter"/>
</dbReference>
<dbReference type="EMBL" id="KL886262">
    <property type="protein sequence ID" value="KGL73735.1"/>
    <property type="molecule type" value="Genomic_DNA"/>
</dbReference>
<dbReference type="GO" id="GO:0007508">
    <property type="term" value="P:larval heart development"/>
    <property type="evidence" value="ECO:0007669"/>
    <property type="project" value="TreeGrafter"/>
</dbReference>
<dbReference type="PANTHER" id="PTHR33395:SF22">
    <property type="entry name" value="REVERSE TRANSCRIPTASE DOMAIN-CONTAINING PROTEIN"/>
    <property type="match status" value="1"/>
</dbReference>
<feature type="non-terminal residue" evidence="1">
    <location>
        <position position="1"/>
    </location>
</feature>
<organism evidence="1 2">
    <name type="scientific">Tinamus guttatus</name>
    <name type="common">White-throated tinamou</name>
    <dbReference type="NCBI Taxonomy" id="94827"/>
    <lineage>
        <taxon>Eukaryota</taxon>
        <taxon>Metazoa</taxon>
        <taxon>Chordata</taxon>
        <taxon>Craniata</taxon>
        <taxon>Vertebrata</taxon>
        <taxon>Euteleostomi</taxon>
        <taxon>Archelosauria</taxon>
        <taxon>Archosauria</taxon>
        <taxon>Dinosauria</taxon>
        <taxon>Saurischia</taxon>
        <taxon>Theropoda</taxon>
        <taxon>Coelurosauria</taxon>
        <taxon>Aves</taxon>
        <taxon>Palaeognathae</taxon>
        <taxon>Tinamiformes</taxon>
        <taxon>Tinamidae</taxon>
        <taxon>Tinamus</taxon>
    </lineage>
</organism>
<dbReference type="PANTHER" id="PTHR33395">
    <property type="entry name" value="TRANSCRIPTASE, PUTATIVE-RELATED-RELATED"/>
    <property type="match status" value="1"/>
</dbReference>
<evidence type="ECO:0000313" key="1">
    <source>
        <dbReference type="EMBL" id="KGL73735.1"/>
    </source>
</evidence>
<dbReference type="AlphaFoldDB" id="A0A099YYW4"/>
<name>A0A099YYW4_TINGU</name>
<evidence type="ECO:0000313" key="2">
    <source>
        <dbReference type="Proteomes" id="UP000053641"/>
    </source>
</evidence>
<feature type="non-terminal residue" evidence="1">
    <location>
        <position position="172"/>
    </location>
</feature>
<proteinExistence type="predicted"/>